<evidence type="ECO:0000256" key="1">
    <source>
        <dbReference type="SAM" id="Phobius"/>
    </source>
</evidence>
<proteinExistence type="predicted"/>
<feature type="transmembrane region" description="Helical" evidence="1">
    <location>
        <begin position="45"/>
        <end position="68"/>
    </location>
</feature>
<gene>
    <name evidence="3" type="ORF">MSPICULIGERA_LOCUS23900</name>
</gene>
<evidence type="ECO:0000313" key="3">
    <source>
        <dbReference type="EMBL" id="CAJ0585890.1"/>
    </source>
</evidence>
<keyword evidence="1" id="KW-1133">Transmembrane helix</keyword>
<feature type="chain" id="PRO_5041394033" evidence="2">
    <location>
        <begin position="17"/>
        <end position="92"/>
    </location>
</feature>
<comment type="caution">
    <text evidence="3">The sequence shown here is derived from an EMBL/GenBank/DDBJ whole genome shotgun (WGS) entry which is preliminary data.</text>
</comment>
<keyword evidence="4" id="KW-1185">Reference proteome</keyword>
<organism evidence="3 4">
    <name type="scientific">Mesorhabditis spiculigera</name>
    <dbReference type="NCBI Taxonomy" id="96644"/>
    <lineage>
        <taxon>Eukaryota</taxon>
        <taxon>Metazoa</taxon>
        <taxon>Ecdysozoa</taxon>
        <taxon>Nematoda</taxon>
        <taxon>Chromadorea</taxon>
        <taxon>Rhabditida</taxon>
        <taxon>Rhabditina</taxon>
        <taxon>Rhabditomorpha</taxon>
        <taxon>Rhabditoidea</taxon>
        <taxon>Rhabditidae</taxon>
        <taxon>Mesorhabditinae</taxon>
        <taxon>Mesorhabditis</taxon>
    </lineage>
</organism>
<keyword evidence="2" id="KW-0732">Signal</keyword>
<keyword evidence="1" id="KW-0812">Transmembrane</keyword>
<feature type="non-terminal residue" evidence="3">
    <location>
        <position position="1"/>
    </location>
</feature>
<evidence type="ECO:0000256" key="2">
    <source>
        <dbReference type="SAM" id="SignalP"/>
    </source>
</evidence>
<keyword evidence="1" id="KW-0472">Membrane</keyword>
<dbReference type="Proteomes" id="UP001177023">
    <property type="component" value="Unassembled WGS sequence"/>
</dbReference>
<sequence length="92" mass="10164">MLGLLLFLGMVTLASGQNAPNPISDVNQRPASMELKFKEDRKLELVPPVLIFTAICIGSALLCMAVFFRYQLCCGQNRNECQHCHGKDSCTC</sequence>
<dbReference type="AlphaFoldDB" id="A0AA36GCD2"/>
<dbReference type="EMBL" id="CATQJA010002706">
    <property type="protein sequence ID" value="CAJ0585890.1"/>
    <property type="molecule type" value="Genomic_DNA"/>
</dbReference>
<name>A0AA36GCD2_9BILA</name>
<accession>A0AA36GCD2</accession>
<protein>
    <submittedName>
        <fullName evidence="3">Uncharacterized protein</fullName>
    </submittedName>
</protein>
<feature type="signal peptide" evidence="2">
    <location>
        <begin position="1"/>
        <end position="16"/>
    </location>
</feature>
<evidence type="ECO:0000313" key="4">
    <source>
        <dbReference type="Proteomes" id="UP001177023"/>
    </source>
</evidence>
<reference evidence="3" key="1">
    <citation type="submission" date="2023-06" db="EMBL/GenBank/DDBJ databases">
        <authorList>
            <person name="Delattre M."/>
        </authorList>
    </citation>
    <scope>NUCLEOTIDE SEQUENCE</scope>
    <source>
        <strain evidence="3">AF72</strain>
    </source>
</reference>